<dbReference type="InterPro" id="IPR013087">
    <property type="entry name" value="Znf_C2H2_type"/>
</dbReference>
<evidence type="ECO:0000256" key="5">
    <source>
        <dbReference type="PROSITE-ProRule" id="PRU00042"/>
    </source>
</evidence>
<keyword evidence="1" id="KW-0479">Metal-binding</keyword>
<reference evidence="12" key="1">
    <citation type="journal article" date="2020" name="Stud. Mycol.">
        <title>101 Dothideomycetes genomes: A test case for predicting lifestyles and emergence of pathogens.</title>
        <authorList>
            <person name="Haridas S."/>
            <person name="Albert R."/>
            <person name="Binder M."/>
            <person name="Bloem J."/>
            <person name="LaButti K."/>
            <person name="Salamov A."/>
            <person name="Andreopoulos B."/>
            <person name="Baker S."/>
            <person name="Barry K."/>
            <person name="Bills G."/>
            <person name="Bluhm B."/>
            <person name="Cannon C."/>
            <person name="Castanera R."/>
            <person name="Culley D."/>
            <person name="Daum C."/>
            <person name="Ezra D."/>
            <person name="Gonzalez J."/>
            <person name="Henrissat B."/>
            <person name="Kuo A."/>
            <person name="Liang C."/>
            <person name="Lipzen A."/>
            <person name="Lutzoni F."/>
            <person name="Magnuson J."/>
            <person name="Mondo S."/>
            <person name="Nolan M."/>
            <person name="Ohm R."/>
            <person name="Pangilinan J."/>
            <person name="Park H.-J."/>
            <person name="Ramirez L."/>
            <person name="Alfaro M."/>
            <person name="Sun H."/>
            <person name="Tritt A."/>
            <person name="Yoshinaga Y."/>
            <person name="Zwiers L.-H."/>
            <person name="Turgeon B."/>
            <person name="Goodwin S."/>
            <person name="Spatafora J."/>
            <person name="Crous P."/>
            <person name="Grigoriev I."/>
        </authorList>
    </citation>
    <scope>NUCLEOTIDE SEQUENCE [LARGE SCALE GENOMIC DNA]</scope>
    <source>
        <strain evidence="12">CBS 304.66</strain>
    </source>
</reference>
<feature type="DNA-binding region" description="Homeobox" evidence="6">
    <location>
        <begin position="169"/>
        <end position="228"/>
    </location>
</feature>
<feature type="compositionally biased region" description="Low complexity" evidence="8">
    <location>
        <begin position="325"/>
        <end position="342"/>
    </location>
</feature>
<organism evidence="11 12">
    <name type="scientific">Lojkania enalia</name>
    <dbReference type="NCBI Taxonomy" id="147567"/>
    <lineage>
        <taxon>Eukaryota</taxon>
        <taxon>Fungi</taxon>
        <taxon>Dikarya</taxon>
        <taxon>Ascomycota</taxon>
        <taxon>Pezizomycotina</taxon>
        <taxon>Dothideomycetes</taxon>
        <taxon>Pleosporomycetidae</taxon>
        <taxon>Pleosporales</taxon>
        <taxon>Pleosporales incertae sedis</taxon>
        <taxon>Lojkania</taxon>
    </lineage>
</organism>
<dbReference type="SMART" id="SM00389">
    <property type="entry name" value="HOX"/>
    <property type="match status" value="1"/>
</dbReference>
<dbReference type="PROSITE" id="PS00028">
    <property type="entry name" value="ZINC_FINGER_C2H2_1"/>
    <property type="match status" value="2"/>
</dbReference>
<dbReference type="Proteomes" id="UP000800093">
    <property type="component" value="Unassembled WGS sequence"/>
</dbReference>
<dbReference type="InterPro" id="IPR001356">
    <property type="entry name" value="HD"/>
</dbReference>
<dbReference type="PROSITE" id="PS50071">
    <property type="entry name" value="HOMEOBOX_2"/>
    <property type="match status" value="1"/>
</dbReference>
<evidence type="ECO:0000256" key="8">
    <source>
        <dbReference type="SAM" id="MobiDB-lite"/>
    </source>
</evidence>
<dbReference type="Pfam" id="PF00046">
    <property type="entry name" value="Homeodomain"/>
    <property type="match status" value="1"/>
</dbReference>
<dbReference type="GO" id="GO:0005634">
    <property type="term" value="C:nucleus"/>
    <property type="evidence" value="ECO:0007669"/>
    <property type="project" value="UniProtKB-SubCell"/>
</dbReference>
<evidence type="ECO:0000313" key="11">
    <source>
        <dbReference type="EMBL" id="KAF2260938.1"/>
    </source>
</evidence>
<dbReference type="CDD" id="cd00086">
    <property type="entry name" value="homeodomain"/>
    <property type="match status" value="1"/>
</dbReference>
<dbReference type="PANTHER" id="PTHR24409">
    <property type="entry name" value="ZINC FINGER PROTEIN 142"/>
    <property type="match status" value="1"/>
</dbReference>
<evidence type="ECO:0000256" key="4">
    <source>
        <dbReference type="ARBA" id="ARBA00022833"/>
    </source>
</evidence>
<proteinExistence type="predicted"/>
<dbReference type="AlphaFoldDB" id="A0A9P4N0W7"/>
<evidence type="ECO:0000256" key="2">
    <source>
        <dbReference type="ARBA" id="ARBA00022737"/>
    </source>
</evidence>
<evidence type="ECO:0000259" key="9">
    <source>
        <dbReference type="PROSITE" id="PS50071"/>
    </source>
</evidence>
<keyword evidence="12" id="KW-1185">Reference proteome</keyword>
<dbReference type="GO" id="GO:0000981">
    <property type="term" value="F:DNA-binding transcription factor activity, RNA polymerase II-specific"/>
    <property type="evidence" value="ECO:0007669"/>
    <property type="project" value="TreeGrafter"/>
</dbReference>
<keyword evidence="2" id="KW-0677">Repeat</keyword>
<protein>
    <submittedName>
        <fullName evidence="11">Uncharacterized protein</fullName>
    </submittedName>
</protein>
<dbReference type="SUPFAM" id="SSF46689">
    <property type="entry name" value="Homeodomain-like"/>
    <property type="match status" value="1"/>
</dbReference>
<comment type="subcellular location">
    <subcellularLocation>
        <location evidence="6 7">Nucleus</location>
    </subcellularLocation>
</comment>
<feature type="compositionally biased region" description="Basic residues" evidence="8">
    <location>
        <begin position="346"/>
        <end position="355"/>
    </location>
</feature>
<feature type="domain" description="C2H2-type" evidence="10">
    <location>
        <begin position="380"/>
        <end position="408"/>
    </location>
</feature>
<dbReference type="OrthoDB" id="10056939at2759"/>
<dbReference type="PROSITE" id="PS50157">
    <property type="entry name" value="ZINC_FINGER_C2H2_2"/>
    <property type="match status" value="1"/>
</dbReference>
<accession>A0A9P4N0W7</accession>
<keyword evidence="6 7" id="KW-0238">DNA-binding</keyword>
<name>A0A9P4N0W7_9PLEO</name>
<keyword evidence="4" id="KW-0862">Zinc</keyword>
<sequence length="860" mass="97379">MAETQGNLEDFFDFDQLDVSSCNIVQQEHTSSSAFPFAHPDAPQDWRQDLASSGILAALPFSDLPNVDQHYPDQDFNGHMGQASVPEMPQFPLVGPDLSNDREQTSTFPEARNFGLVQSCDMTPISLALQPFQNVLAESPAPKNQERVPDPSADLVPVSRRIKPPSSKARGPQSRIPPESKEKLELEFASNPYPCHWEIDIIAHKTGLEAKRVRNWFNNTRARKQTAKNNKGPVRVYGDGNTSPTKLSWESLEALSMQMDEGPQPPLAAYLASSYDQEAATVSAIRAAIEKGSTSDQGEVFMDSSSGSWVGKSGSVLTSLTSSDGSVPTSYTASSSGSHASSFGRDRRRGRRRMSWRTSPYGKINPKDLGLGTSRRELTFLCTFCPRAFKTKYEWKRHEDSIHALRTTWICCSTNQDPLQPCLFCGRPEPDEYHMSTHRYQQCRNKPEQQRTFFRRDHFIQHLHHVHFANSKHPSEDLGCQGRLTTSQGHKFGCKDLSMVWRKFSSPMRPDDPMLHCGFCGETLNNWNARCDHVAEHLITGGWPRSAWWPKRLQNRLDNLCIPQTTGPFRCQYCQKVFTNAGAIKKHSHCLVWSCRFLRTFNDIASESSGPPLCPHFPSPKAHHCHLCGAGYRSTTSHIEHAQQYHSYRQCGQDFYSSEQDFLEHLHLFHKASPPPLLQHKAVIEQNFSKCQEAVFEPINFDEILQGCRIASPSASFVDPFPIEETIPMFLLEENDIEIPKEPPRRTTRDRISRVVDIPAKVRRQRSHRDKSSESEELPGPRFFRLDPIVPFLTTRIYFLRNAKMRNLFNDGKALLEEMPHSHIASLVMSSGLVGMAGVRFPVQMKKDVEKGLVEFALED</sequence>
<keyword evidence="6 7" id="KW-0539">Nucleus</keyword>
<comment type="caution">
    <text evidence="11">The sequence shown here is derived from an EMBL/GenBank/DDBJ whole genome shotgun (WGS) entry which is preliminary data.</text>
</comment>
<dbReference type="Gene3D" id="1.10.10.60">
    <property type="entry name" value="Homeodomain-like"/>
    <property type="match status" value="1"/>
</dbReference>
<feature type="region of interest" description="Disordered" evidence="8">
    <location>
        <begin position="139"/>
        <end position="180"/>
    </location>
</feature>
<evidence type="ECO:0000256" key="7">
    <source>
        <dbReference type="RuleBase" id="RU000682"/>
    </source>
</evidence>
<evidence type="ECO:0000256" key="1">
    <source>
        <dbReference type="ARBA" id="ARBA00022723"/>
    </source>
</evidence>
<keyword evidence="6 7" id="KW-0371">Homeobox</keyword>
<evidence type="ECO:0000256" key="6">
    <source>
        <dbReference type="PROSITE-ProRule" id="PRU00108"/>
    </source>
</evidence>
<dbReference type="GO" id="GO:0000977">
    <property type="term" value="F:RNA polymerase II transcription regulatory region sequence-specific DNA binding"/>
    <property type="evidence" value="ECO:0007669"/>
    <property type="project" value="TreeGrafter"/>
</dbReference>
<dbReference type="GO" id="GO:0008270">
    <property type="term" value="F:zinc ion binding"/>
    <property type="evidence" value="ECO:0007669"/>
    <property type="project" value="UniProtKB-KW"/>
</dbReference>
<evidence type="ECO:0000313" key="12">
    <source>
        <dbReference type="Proteomes" id="UP000800093"/>
    </source>
</evidence>
<feature type="domain" description="Homeobox" evidence="9">
    <location>
        <begin position="167"/>
        <end position="227"/>
    </location>
</feature>
<gene>
    <name evidence="11" type="ORF">CC78DRAFT_570927</name>
</gene>
<dbReference type="SMART" id="SM00355">
    <property type="entry name" value="ZnF_C2H2"/>
    <property type="match status" value="5"/>
</dbReference>
<keyword evidence="3 5" id="KW-0863">Zinc-finger</keyword>
<evidence type="ECO:0000256" key="3">
    <source>
        <dbReference type="ARBA" id="ARBA00022771"/>
    </source>
</evidence>
<feature type="region of interest" description="Disordered" evidence="8">
    <location>
        <begin position="321"/>
        <end position="359"/>
    </location>
</feature>
<dbReference type="InterPro" id="IPR009057">
    <property type="entry name" value="Homeodomain-like_sf"/>
</dbReference>
<evidence type="ECO:0000259" key="10">
    <source>
        <dbReference type="PROSITE" id="PS50157"/>
    </source>
</evidence>
<dbReference type="EMBL" id="ML986669">
    <property type="protein sequence ID" value="KAF2260938.1"/>
    <property type="molecule type" value="Genomic_DNA"/>
</dbReference>
<dbReference type="PANTHER" id="PTHR24409:SF418">
    <property type="entry name" value="SI:CH73-221F6.1"/>
    <property type="match status" value="1"/>
</dbReference>